<organism evidence="7 8">
    <name type="scientific">Truncatella angustata</name>
    <dbReference type="NCBI Taxonomy" id="152316"/>
    <lineage>
        <taxon>Eukaryota</taxon>
        <taxon>Fungi</taxon>
        <taxon>Dikarya</taxon>
        <taxon>Ascomycota</taxon>
        <taxon>Pezizomycotina</taxon>
        <taxon>Sordariomycetes</taxon>
        <taxon>Xylariomycetidae</taxon>
        <taxon>Amphisphaeriales</taxon>
        <taxon>Sporocadaceae</taxon>
        <taxon>Truncatella</taxon>
    </lineage>
</organism>
<evidence type="ECO:0000313" key="7">
    <source>
        <dbReference type="EMBL" id="KAH6658453.1"/>
    </source>
</evidence>
<dbReference type="RefSeq" id="XP_045962687.1">
    <property type="nucleotide sequence ID" value="XM_046097426.1"/>
</dbReference>
<sequence>MKLAIITLSNFALSYAWQWNEGPFQNRLVGSSFGIPNQDATYDYVVIGGGTAGSAIAARLAEDGTASVALIEAGGFPWEDLGNQTEVPGYTWRFEAFANLSDTNPTVDWDLETAPQQNLGGRSIHYTAAKTFGGGSSLNDMGYHRVTKGTMNLWADLVGDDSYTWSKFLPFYKKSTTYTPIDSVPDESVNFDYHKPGPLQVSYPPHRQPTNPFLSRAFEKLGFGKMLGNNGGLLNGYAYWTYYQDPEAHTRSSAATAYLGQALKHNHGQGLHLYPRTQAQKIVIEGGKTRAVIAQTAGSNYTITASREIILSAGFIHSPQILMLSGIGPASTLRKQGIEVVVDLPGVGSNWQDQPYVFTLLETDAETDSAIITDPARLERARRQYIESRSGPLTSPGFDLVGWEKFPPSYRSRLSPQALALLDSFPSDWPDVEFIGAGLAAGNPADPTNNRLFALVAGLLVHDSVGNISLTSGDIRDPPVLNMNLLTTTTDRELAVAAVRRVLQLADSTGIVTNKLNPTDALIGSDIQLLEWINENVVFGYHGSSTCKMGKQGDRSAVVDSKARVYGLEGLRVVDASVLPFCVPGHPSATIFALAEKIARDIHCSYQICSVTGGGDHDEL</sequence>
<reference evidence="7" key="1">
    <citation type="journal article" date="2021" name="Nat. Commun.">
        <title>Genetic determinants of endophytism in the Arabidopsis root mycobiome.</title>
        <authorList>
            <person name="Mesny F."/>
            <person name="Miyauchi S."/>
            <person name="Thiergart T."/>
            <person name="Pickel B."/>
            <person name="Atanasova L."/>
            <person name="Karlsson M."/>
            <person name="Huettel B."/>
            <person name="Barry K.W."/>
            <person name="Haridas S."/>
            <person name="Chen C."/>
            <person name="Bauer D."/>
            <person name="Andreopoulos W."/>
            <person name="Pangilinan J."/>
            <person name="LaButti K."/>
            <person name="Riley R."/>
            <person name="Lipzen A."/>
            <person name="Clum A."/>
            <person name="Drula E."/>
            <person name="Henrissat B."/>
            <person name="Kohler A."/>
            <person name="Grigoriev I.V."/>
            <person name="Martin F.M."/>
            <person name="Hacquard S."/>
        </authorList>
    </citation>
    <scope>NUCLEOTIDE SEQUENCE</scope>
    <source>
        <strain evidence="7">MPI-SDFR-AT-0073</strain>
    </source>
</reference>
<accession>A0A9P8UU83</accession>
<dbReference type="Gene3D" id="3.30.560.10">
    <property type="entry name" value="Glucose Oxidase, domain 3"/>
    <property type="match status" value="1"/>
</dbReference>
<dbReference type="InterPro" id="IPR000172">
    <property type="entry name" value="GMC_OxRdtase_N"/>
</dbReference>
<feature type="domain" description="Glucose-methanol-choline oxidoreductase C-terminal" evidence="6">
    <location>
        <begin position="464"/>
        <end position="595"/>
    </location>
</feature>
<keyword evidence="2" id="KW-0325">Glycoprotein</keyword>
<dbReference type="InterPro" id="IPR007867">
    <property type="entry name" value="GMC_OxRtase_C"/>
</dbReference>
<dbReference type="PANTHER" id="PTHR11552">
    <property type="entry name" value="GLUCOSE-METHANOL-CHOLINE GMC OXIDOREDUCTASE"/>
    <property type="match status" value="1"/>
</dbReference>
<name>A0A9P8UU83_9PEZI</name>
<evidence type="ECO:0000256" key="3">
    <source>
        <dbReference type="PIRSR" id="PIRSR000137-1"/>
    </source>
</evidence>
<evidence type="ECO:0000256" key="2">
    <source>
        <dbReference type="ARBA" id="ARBA00023180"/>
    </source>
</evidence>
<evidence type="ECO:0000256" key="4">
    <source>
        <dbReference type="SAM" id="SignalP"/>
    </source>
</evidence>
<dbReference type="GeneID" id="70126318"/>
<dbReference type="Gene3D" id="3.50.50.60">
    <property type="entry name" value="FAD/NAD(P)-binding domain"/>
    <property type="match status" value="1"/>
</dbReference>
<dbReference type="Pfam" id="PF05199">
    <property type="entry name" value="GMC_oxred_C"/>
    <property type="match status" value="1"/>
</dbReference>
<dbReference type="InterPro" id="IPR036188">
    <property type="entry name" value="FAD/NAD-bd_sf"/>
</dbReference>
<dbReference type="GO" id="GO:0050660">
    <property type="term" value="F:flavin adenine dinucleotide binding"/>
    <property type="evidence" value="ECO:0007669"/>
    <property type="project" value="InterPro"/>
</dbReference>
<gene>
    <name evidence="7" type="ORF">BKA67DRAFT_511809</name>
</gene>
<evidence type="ECO:0000256" key="1">
    <source>
        <dbReference type="ARBA" id="ARBA00010790"/>
    </source>
</evidence>
<dbReference type="InterPro" id="IPR012132">
    <property type="entry name" value="GMC_OxRdtase"/>
</dbReference>
<comment type="caution">
    <text evidence="7">The sequence shown here is derived from an EMBL/GenBank/DDBJ whole genome shotgun (WGS) entry which is preliminary data.</text>
</comment>
<dbReference type="SUPFAM" id="SSF54373">
    <property type="entry name" value="FAD-linked reductases, C-terminal domain"/>
    <property type="match status" value="1"/>
</dbReference>
<dbReference type="OrthoDB" id="269227at2759"/>
<keyword evidence="4" id="KW-0732">Signal</keyword>
<feature type="domain" description="Glucose-methanol-choline oxidoreductase N-terminal" evidence="5">
    <location>
        <begin position="42"/>
        <end position="355"/>
    </location>
</feature>
<feature type="signal peptide" evidence="4">
    <location>
        <begin position="1"/>
        <end position="16"/>
    </location>
</feature>
<dbReference type="Pfam" id="PF00732">
    <property type="entry name" value="GMC_oxred_N"/>
    <property type="match status" value="1"/>
</dbReference>
<evidence type="ECO:0000313" key="8">
    <source>
        <dbReference type="Proteomes" id="UP000758603"/>
    </source>
</evidence>
<dbReference type="GO" id="GO:0016614">
    <property type="term" value="F:oxidoreductase activity, acting on CH-OH group of donors"/>
    <property type="evidence" value="ECO:0007669"/>
    <property type="project" value="InterPro"/>
</dbReference>
<feature type="active site" description="Proton acceptor" evidence="3">
    <location>
        <position position="586"/>
    </location>
</feature>
<dbReference type="SUPFAM" id="SSF51905">
    <property type="entry name" value="FAD/NAD(P)-binding domain"/>
    <property type="match status" value="1"/>
</dbReference>
<evidence type="ECO:0000259" key="5">
    <source>
        <dbReference type="Pfam" id="PF00732"/>
    </source>
</evidence>
<comment type="similarity">
    <text evidence="1">Belongs to the GMC oxidoreductase family.</text>
</comment>
<dbReference type="EMBL" id="JAGPXC010000002">
    <property type="protein sequence ID" value="KAH6658453.1"/>
    <property type="molecule type" value="Genomic_DNA"/>
</dbReference>
<dbReference type="AlphaFoldDB" id="A0A9P8UU83"/>
<dbReference type="GO" id="GO:0044550">
    <property type="term" value="P:secondary metabolite biosynthetic process"/>
    <property type="evidence" value="ECO:0007669"/>
    <property type="project" value="TreeGrafter"/>
</dbReference>
<proteinExistence type="inferred from homology"/>
<keyword evidence="8" id="KW-1185">Reference proteome</keyword>
<feature type="active site" description="Proton donor" evidence="3">
    <location>
        <position position="542"/>
    </location>
</feature>
<dbReference type="PANTHER" id="PTHR11552:SF138">
    <property type="entry name" value="DEHYDROGENASE PKFF-RELATED"/>
    <property type="match status" value="1"/>
</dbReference>
<dbReference type="PIRSF" id="PIRSF000137">
    <property type="entry name" value="Alcohol_oxidase"/>
    <property type="match status" value="1"/>
</dbReference>
<evidence type="ECO:0000259" key="6">
    <source>
        <dbReference type="Pfam" id="PF05199"/>
    </source>
</evidence>
<dbReference type="Proteomes" id="UP000758603">
    <property type="component" value="Unassembled WGS sequence"/>
</dbReference>
<feature type="chain" id="PRO_5040498929" evidence="4">
    <location>
        <begin position="17"/>
        <end position="620"/>
    </location>
</feature>
<protein>
    <submittedName>
        <fullName evidence="7">Uncharacterized protein</fullName>
    </submittedName>
</protein>